<reference evidence="2 3" key="1">
    <citation type="submission" date="2016-09" db="EMBL/GenBank/DDBJ databases">
        <title>The draft genome of Dichanthelium oligosanthes: A C3 panicoid grass species.</title>
        <authorList>
            <person name="Studer A.J."/>
            <person name="Schnable J.C."/>
            <person name="Brutnell T.P."/>
        </authorList>
    </citation>
    <scope>NUCLEOTIDE SEQUENCE [LARGE SCALE GENOMIC DNA]</scope>
    <source>
        <strain evidence="3">cv. Kellogg 1175</strain>
        <tissue evidence="2">Leaf</tissue>
    </source>
</reference>
<dbReference type="AlphaFoldDB" id="A0A1E5WAS8"/>
<dbReference type="SUPFAM" id="SSF53474">
    <property type="entry name" value="alpha/beta-Hydrolases"/>
    <property type="match status" value="1"/>
</dbReference>
<protein>
    <submittedName>
        <fullName evidence="2">Uncharacterized protein</fullName>
    </submittedName>
</protein>
<dbReference type="Gene3D" id="3.40.50.1820">
    <property type="entry name" value="alpha/beta hydrolase"/>
    <property type="match status" value="1"/>
</dbReference>
<comment type="caution">
    <text evidence="2">The sequence shown here is derived from an EMBL/GenBank/DDBJ whole genome shotgun (WGS) entry which is preliminary data.</text>
</comment>
<evidence type="ECO:0000313" key="2">
    <source>
        <dbReference type="EMBL" id="OEL34492.1"/>
    </source>
</evidence>
<name>A0A1E5WAS8_9POAL</name>
<organism evidence="2 3">
    <name type="scientific">Dichanthelium oligosanthes</name>
    <dbReference type="NCBI Taxonomy" id="888268"/>
    <lineage>
        <taxon>Eukaryota</taxon>
        <taxon>Viridiplantae</taxon>
        <taxon>Streptophyta</taxon>
        <taxon>Embryophyta</taxon>
        <taxon>Tracheophyta</taxon>
        <taxon>Spermatophyta</taxon>
        <taxon>Magnoliopsida</taxon>
        <taxon>Liliopsida</taxon>
        <taxon>Poales</taxon>
        <taxon>Poaceae</taxon>
        <taxon>PACMAD clade</taxon>
        <taxon>Panicoideae</taxon>
        <taxon>Panicodae</taxon>
        <taxon>Paniceae</taxon>
        <taxon>Dichantheliinae</taxon>
        <taxon>Dichanthelium</taxon>
    </lineage>
</organism>
<dbReference type="InterPro" id="IPR001563">
    <property type="entry name" value="Peptidase_S10"/>
</dbReference>
<accession>A0A1E5WAS8</accession>
<gene>
    <name evidence="2" type="ORF">BAE44_0004489</name>
</gene>
<dbReference type="GO" id="GO:0006508">
    <property type="term" value="P:proteolysis"/>
    <property type="evidence" value="ECO:0007669"/>
    <property type="project" value="InterPro"/>
</dbReference>
<dbReference type="EMBL" id="LWDX02015255">
    <property type="protein sequence ID" value="OEL34492.1"/>
    <property type="molecule type" value="Genomic_DNA"/>
</dbReference>
<evidence type="ECO:0000313" key="3">
    <source>
        <dbReference type="Proteomes" id="UP000095767"/>
    </source>
</evidence>
<sequence length="134" mass="14863">MPDTTAIPLCCCASSLAFSHRRCRSPARRRWSPAAGIRWPSALLHGDRVCDKQAPPARCGLGANCKPLLASMTSSCRRYVSVDEATGTELFYYFMESERSPRTDPLLLWHSGGPRCSAFSALAYQIRSQQLVPR</sequence>
<keyword evidence="3" id="KW-1185">Reference proteome</keyword>
<proteinExistence type="inferred from homology"/>
<dbReference type="Proteomes" id="UP000095767">
    <property type="component" value="Unassembled WGS sequence"/>
</dbReference>
<comment type="similarity">
    <text evidence="1">Belongs to the peptidase S10 family.</text>
</comment>
<dbReference type="GO" id="GO:0004185">
    <property type="term" value="F:serine-type carboxypeptidase activity"/>
    <property type="evidence" value="ECO:0007669"/>
    <property type="project" value="InterPro"/>
</dbReference>
<dbReference type="Pfam" id="PF00450">
    <property type="entry name" value="Peptidase_S10"/>
    <property type="match status" value="1"/>
</dbReference>
<dbReference type="InterPro" id="IPR029058">
    <property type="entry name" value="AB_hydrolase_fold"/>
</dbReference>
<evidence type="ECO:0000256" key="1">
    <source>
        <dbReference type="ARBA" id="ARBA00009431"/>
    </source>
</evidence>
<dbReference type="OrthoDB" id="678094at2759"/>